<evidence type="ECO:0000256" key="1">
    <source>
        <dbReference type="ARBA" id="ARBA00010761"/>
    </source>
</evidence>
<dbReference type="Proteomes" id="UP000002026">
    <property type="component" value="Chromosome"/>
</dbReference>
<dbReference type="RefSeq" id="WP_012799450.1">
    <property type="nucleotide sequence ID" value="NC_013165.1"/>
</dbReference>
<dbReference type="PROSITE" id="PS50823">
    <property type="entry name" value="KH_TYPE_2"/>
    <property type="match status" value="1"/>
</dbReference>
<feature type="domain" description="KH type-2" evidence="11">
    <location>
        <begin position="38"/>
        <end position="106"/>
    </location>
</feature>
<evidence type="ECO:0000256" key="3">
    <source>
        <dbReference type="ARBA" id="ARBA00022884"/>
    </source>
</evidence>
<evidence type="ECO:0000256" key="6">
    <source>
        <dbReference type="ARBA" id="ARBA00024998"/>
    </source>
</evidence>
<dbReference type="GO" id="GO:0022627">
    <property type="term" value="C:cytosolic small ribosomal subunit"/>
    <property type="evidence" value="ECO:0007669"/>
    <property type="project" value="TreeGrafter"/>
</dbReference>
<dbReference type="GO" id="GO:0003729">
    <property type="term" value="F:mRNA binding"/>
    <property type="evidence" value="ECO:0007669"/>
    <property type="project" value="UniProtKB-UniRule"/>
</dbReference>
<dbReference type="PANTHER" id="PTHR11760">
    <property type="entry name" value="30S/40S RIBOSOMAL PROTEIN S3"/>
    <property type="match status" value="1"/>
</dbReference>
<evidence type="ECO:0000259" key="11">
    <source>
        <dbReference type="PROSITE" id="PS50823"/>
    </source>
</evidence>
<dbReference type="Gene3D" id="3.30.1140.32">
    <property type="entry name" value="Ribosomal protein S3, C-terminal domain"/>
    <property type="match status" value="1"/>
</dbReference>
<dbReference type="Gene3D" id="3.30.300.20">
    <property type="match status" value="1"/>
</dbReference>
<dbReference type="InterPro" id="IPR001351">
    <property type="entry name" value="Ribosomal_uS3_C"/>
</dbReference>
<protein>
    <recommendedName>
        <fullName evidence="7 8">Small ribosomal subunit protein uS3</fullName>
    </recommendedName>
</protein>
<dbReference type="eggNOG" id="COG0092">
    <property type="taxonomic scope" value="Bacteria"/>
</dbReference>
<evidence type="ECO:0000256" key="4">
    <source>
        <dbReference type="ARBA" id="ARBA00022980"/>
    </source>
</evidence>
<feature type="region of interest" description="Disordered" evidence="10">
    <location>
        <begin position="211"/>
        <end position="244"/>
    </location>
</feature>
<dbReference type="InterPro" id="IPR018280">
    <property type="entry name" value="Ribosomal_uS3_CS"/>
</dbReference>
<dbReference type="InterPro" id="IPR004044">
    <property type="entry name" value="KH_dom_type_2"/>
</dbReference>
<dbReference type="InterPro" id="IPR005704">
    <property type="entry name" value="Ribosomal_uS3_bac-typ"/>
</dbReference>
<dbReference type="InterPro" id="IPR015946">
    <property type="entry name" value="KH_dom-like_a/b"/>
</dbReference>
<dbReference type="Pfam" id="PF00189">
    <property type="entry name" value="Ribosomal_S3_C"/>
    <property type="match status" value="1"/>
</dbReference>
<name>C7N1Q9_SLAHD</name>
<evidence type="ECO:0000256" key="7">
    <source>
        <dbReference type="ARBA" id="ARBA00035257"/>
    </source>
</evidence>
<dbReference type="InterPro" id="IPR057258">
    <property type="entry name" value="Ribosomal_uS3"/>
</dbReference>
<proteinExistence type="inferred from homology"/>
<dbReference type="CDD" id="cd02412">
    <property type="entry name" value="KH-II_30S_S3"/>
    <property type="match status" value="1"/>
</dbReference>
<dbReference type="AlphaFoldDB" id="C7N1Q9"/>
<evidence type="ECO:0000256" key="10">
    <source>
        <dbReference type="SAM" id="MobiDB-lite"/>
    </source>
</evidence>
<dbReference type="GO" id="GO:0006412">
    <property type="term" value="P:translation"/>
    <property type="evidence" value="ECO:0007669"/>
    <property type="project" value="UniProtKB-UniRule"/>
</dbReference>
<dbReference type="PROSITE" id="PS00548">
    <property type="entry name" value="RIBOSOMAL_S3"/>
    <property type="match status" value="1"/>
</dbReference>
<evidence type="ECO:0000256" key="2">
    <source>
        <dbReference type="ARBA" id="ARBA00022730"/>
    </source>
</evidence>
<keyword evidence="2 8" id="KW-0699">rRNA-binding</keyword>
<dbReference type="InterPro" id="IPR004087">
    <property type="entry name" value="KH_dom"/>
</dbReference>
<dbReference type="SMART" id="SM00322">
    <property type="entry name" value="KH"/>
    <property type="match status" value="1"/>
</dbReference>
<evidence type="ECO:0000256" key="8">
    <source>
        <dbReference type="HAMAP-Rule" id="MF_01309"/>
    </source>
</evidence>
<dbReference type="FunFam" id="3.30.1140.32:FF:000002">
    <property type="entry name" value="30S ribosomal protein S3"/>
    <property type="match status" value="1"/>
</dbReference>
<dbReference type="Pfam" id="PF07650">
    <property type="entry name" value="KH_2"/>
    <property type="match status" value="1"/>
</dbReference>
<comment type="similarity">
    <text evidence="1 8 9">Belongs to the universal ribosomal protein uS3 family.</text>
</comment>
<dbReference type="PANTHER" id="PTHR11760:SF19">
    <property type="entry name" value="SMALL RIBOSOMAL SUBUNIT PROTEIN US3C"/>
    <property type="match status" value="1"/>
</dbReference>
<keyword evidence="4 8" id="KW-0689">Ribosomal protein</keyword>
<dbReference type="GO" id="GO:0003735">
    <property type="term" value="F:structural constituent of ribosome"/>
    <property type="evidence" value="ECO:0007669"/>
    <property type="project" value="InterPro"/>
</dbReference>
<gene>
    <name evidence="8" type="primary">rpsC</name>
    <name evidence="12" type="ordered locus">Shel_23410</name>
</gene>
<dbReference type="InterPro" id="IPR009019">
    <property type="entry name" value="KH_sf_prok-type"/>
</dbReference>
<comment type="function">
    <text evidence="6 8">Binds the lower part of the 30S subunit head. Binds mRNA in the 70S ribosome, positioning it for translation.</text>
</comment>
<keyword evidence="13" id="KW-1185">Reference proteome</keyword>
<dbReference type="FunFam" id="3.30.300.20:FF:000001">
    <property type="entry name" value="30S ribosomal protein S3"/>
    <property type="match status" value="1"/>
</dbReference>
<reference evidence="12 13" key="1">
    <citation type="journal article" date="2009" name="Stand. Genomic Sci.">
        <title>Complete genome sequence of Slackia heliotrinireducens type strain (RHS 1).</title>
        <authorList>
            <person name="Pukall R."/>
            <person name="Lapidus A."/>
            <person name="Nolan M."/>
            <person name="Copeland A."/>
            <person name="Glavina Del Rio T."/>
            <person name="Lucas S."/>
            <person name="Chen F."/>
            <person name="Tice H."/>
            <person name="Cheng J.F."/>
            <person name="Chertkov O."/>
            <person name="Bruce D."/>
            <person name="Goodwin L."/>
            <person name="Kuske C."/>
            <person name="Brettin T."/>
            <person name="Detter J.C."/>
            <person name="Han C."/>
            <person name="Pitluck S."/>
            <person name="Pati A."/>
            <person name="Mavrommatis K."/>
            <person name="Ivanova N."/>
            <person name="Ovchinnikova G."/>
            <person name="Chen A."/>
            <person name="Palaniappan K."/>
            <person name="Schneider S."/>
            <person name="Rohde M."/>
            <person name="Chain P."/>
            <person name="D'haeseleer P."/>
            <person name="Goker M."/>
            <person name="Bristow J."/>
            <person name="Eisen J.A."/>
            <person name="Markowitz V."/>
            <person name="Kyrpides N.C."/>
            <person name="Klenk H.P."/>
            <person name="Hugenholtz P."/>
        </authorList>
    </citation>
    <scope>NUCLEOTIDE SEQUENCE [LARGE SCALE GENOMIC DNA]</scope>
    <source>
        <strain evidence="13">ATCC 29202 / DSM 20476 / NCTC 11029 / RHS 1</strain>
    </source>
</reference>
<sequence>MGQKVMPTGFRLGITEDWRSRWYADKDYAKNLENDLAIRKFLEKQLEKAAVSKIEIERAGDKIKIIITTARPGVVIGKKGAEIENLRKDVAKVANGAVNIEVIEVKRPELDAVLVAKSVAEQLEGRVAFRRAMRKAVQSARKSGAQGIRIQCSGRLGGAEMSRREWYREGRVPLHTLRAKIDYGFATARTTMGAIGVKVWIYHGEVLPGGKVPQPALEGNSRPTRGRRNDRGGRRNDRNERGAK</sequence>
<dbReference type="EMBL" id="CP001684">
    <property type="protein sequence ID" value="ACV23350.1"/>
    <property type="molecule type" value="Genomic_DNA"/>
</dbReference>
<dbReference type="STRING" id="471855.Shel_23410"/>
<accession>C7N1Q9</accession>
<dbReference type="KEGG" id="shi:Shel_23410"/>
<evidence type="ECO:0000313" key="13">
    <source>
        <dbReference type="Proteomes" id="UP000002026"/>
    </source>
</evidence>
<comment type="subunit">
    <text evidence="8">Part of the 30S ribosomal subunit. Forms a tight complex with proteins S10 and S14.</text>
</comment>
<dbReference type="SUPFAM" id="SSF54821">
    <property type="entry name" value="Ribosomal protein S3 C-terminal domain"/>
    <property type="match status" value="1"/>
</dbReference>
<dbReference type="SUPFAM" id="SSF54814">
    <property type="entry name" value="Prokaryotic type KH domain (KH-domain type II)"/>
    <property type="match status" value="1"/>
</dbReference>
<evidence type="ECO:0000256" key="9">
    <source>
        <dbReference type="RuleBase" id="RU003624"/>
    </source>
</evidence>
<keyword evidence="5 8" id="KW-0687">Ribonucleoprotein</keyword>
<dbReference type="HAMAP" id="MF_01309_B">
    <property type="entry name" value="Ribosomal_uS3_B"/>
    <property type="match status" value="1"/>
</dbReference>
<evidence type="ECO:0000313" key="12">
    <source>
        <dbReference type="EMBL" id="ACV23350.1"/>
    </source>
</evidence>
<keyword evidence="3 8" id="KW-0694">RNA-binding</keyword>
<dbReference type="NCBIfam" id="TIGR01009">
    <property type="entry name" value="rpsC_bact"/>
    <property type="match status" value="1"/>
</dbReference>
<dbReference type="InterPro" id="IPR036419">
    <property type="entry name" value="Ribosomal_S3_C_sf"/>
</dbReference>
<evidence type="ECO:0000256" key="5">
    <source>
        <dbReference type="ARBA" id="ARBA00023274"/>
    </source>
</evidence>
<dbReference type="GO" id="GO:0019843">
    <property type="term" value="F:rRNA binding"/>
    <property type="evidence" value="ECO:0007669"/>
    <property type="project" value="UniProtKB-UniRule"/>
</dbReference>
<feature type="compositionally biased region" description="Basic and acidic residues" evidence="10">
    <location>
        <begin position="227"/>
        <end position="244"/>
    </location>
</feature>
<dbReference type="HOGENOM" id="CLU_058591_0_2_11"/>
<organism evidence="12 13">
    <name type="scientific">Slackia heliotrinireducens (strain ATCC 29202 / DSM 20476 / NCTC 11029 / RHS 1)</name>
    <name type="common">Peptococcus heliotrinreducens</name>
    <dbReference type="NCBI Taxonomy" id="471855"/>
    <lineage>
        <taxon>Bacteria</taxon>
        <taxon>Bacillati</taxon>
        <taxon>Actinomycetota</taxon>
        <taxon>Coriobacteriia</taxon>
        <taxon>Eggerthellales</taxon>
        <taxon>Eggerthellaceae</taxon>
        <taxon>Slackia</taxon>
    </lineage>
</organism>